<protein>
    <submittedName>
        <fullName evidence="1">Uncharacterized protein</fullName>
    </submittedName>
</protein>
<dbReference type="OrthoDB" id="7779526at2759"/>
<dbReference type="Proteomes" id="UP001151699">
    <property type="component" value="Chromosome B"/>
</dbReference>
<reference evidence="1" key="1">
    <citation type="submission" date="2022-07" db="EMBL/GenBank/DDBJ databases">
        <authorList>
            <person name="Trinca V."/>
            <person name="Uliana J.V.C."/>
            <person name="Torres T.T."/>
            <person name="Ward R.J."/>
            <person name="Monesi N."/>
        </authorList>
    </citation>
    <scope>NUCLEOTIDE SEQUENCE</scope>
    <source>
        <strain evidence="1">HSMRA1968</strain>
        <tissue evidence="1">Whole embryos</tissue>
    </source>
</reference>
<proteinExistence type="predicted"/>
<dbReference type="AlphaFoldDB" id="A0A9Q0S4M4"/>
<organism evidence="1 2">
    <name type="scientific">Pseudolycoriella hygida</name>
    <dbReference type="NCBI Taxonomy" id="35572"/>
    <lineage>
        <taxon>Eukaryota</taxon>
        <taxon>Metazoa</taxon>
        <taxon>Ecdysozoa</taxon>
        <taxon>Arthropoda</taxon>
        <taxon>Hexapoda</taxon>
        <taxon>Insecta</taxon>
        <taxon>Pterygota</taxon>
        <taxon>Neoptera</taxon>
        <taxon>Endopterygota</taxon>
        <taxon>Diptera</taxon>
        <taxon>Nematocera</taxon>
        <taxon>Sciaroidea</taxon>
        <taxon>Sciaridae</taxon>
        <taxon>Pseudolycoriella</taxon>
    </lineage>
</organism>
<accession>A0A9Q0S4M4</accession>
<evidence type="ECO:0000313" key="2">
    <source>
        <dbReference type="Proteomes" id="UP001151699"/>
    </source>
</evidence>
<gene>
    <name evidence="1" type="ORF">Bhyg_08259</name>
</gene>
<evidence type="ECO:0000313" key="1">
    <source>
        <dbReference type="EMBL" id="KAJ6643300.1"/>
    </source>
</evidence>
<sequence length="293" mass="31967">IILILGFAAFAAAKTPTLTLQNSLEPPLDYIPVNTGVDISSKVASGSKPDSNFPGPGYLHPLCPNGKPPPCETEQKCPNGKPPPCEDVQKCPNGSPPPCTCPPPLVGTPPNCRAQKYLPSVRPTVALCPKGTDGTPPNCKVREIRPIRCPPGWLGDFYPNCTYKACPPGQVGIYPDCKVPPDVPYCYKERKLGTWPDCYDPCPPYQMGRPDKEPFCKPIPCPTGKGWTGDFQPNCVYTPMCPDYAPGVWPDCREYYCTANFQGQYPDCVCPEPFILKSKDVCEIPPGYNPLNE</sequence>
<feature type="non-terminal residue" evidence="1">
    <location>
        <position position="293"/>
    </location>
</feature>
<keyword evidence="2" id="KW-1185">Reference proteome</keyword>
<comment type="caution">
    <text evidence="1">The sequence shown here is derived from an EMBL/GenBank/DDBJ whole genome shotgun (WGS) entry which is preliminary data.</text>
</comment>
<dbReference type="EMBL" id="WJQU01000002">
    <property type="protein sequence ID" value="KAJ6643300.1"/>
    <property type="molecule type" value="Genomic_DNA"/>
</dbReference>
<name>A0A9Q0S4M4_9DIPT</name>